<reference evidence="1" key="1">
    <citation type="submission" date="2021-02" db="EMBL/GenBank/DDBJ databases">
        <authorList>
            <person name="Nowell W R."/>
        </authorList>
    </citation>
    <scope>NUCLEOTIDE SEQUENCE</scope>
</reference>
<sequence length="46" mass="5102">TNEADIKQLQNSARITTIFISFINDAINGGVTDEARLHNSLRSLKD</sequence>
<dbReference type="AlphaFoldDB" id="A0A8S3AKC7"/>
<evidence type="ECO:0000313" key="1">
    <source>
        <dbReference type="EMBL" id="CAF4689912.1"/>
    </source>
</evidence>
<proteinExistence type="predicted"/>
<feature type="non-terminal residue" evidence="1">
    <location>
        <position position="1"/>
    </location>
</feature>
<gene>
    <name evidence="1" type="ORF">SMN809_LOCUS42623</name>
</gene>
<evidence type="ECO:0000313" key="2">
    <source>
        <dbReference type="Proteomes" id="UP000676336"/>
    </source>
</evidence>
<dbReference type="EMBL" id="CAJOBI010123477">
    <property type="protein sequence ID" value="CAF4689912.1"/>
    <property type="molecule type" value="Genomic_DNA"/>
</dbReference>
<protein>
    <submittedName>
        <fullName evidence="1">Uncharacterized protein</fullName>
    </submittedName>
</protein>
<name>A0A8S3AKC7_9BILA</name>
<accession>A0A8S3AKC7</accession>
<comment type="caution">
    <text evidence="1">The sequence shown here is derived from an EMBL/GenBank/DDBJ whole genome shotgun (WGS) entry which is preliminary data.</text>
</comment>
<dbReference type="Proteomes" id="UP000676336">
    <property type="component" value="Unassembled WGS sequence"/>
</dbReference>
<organism evidence="1 2">
    <name type="scientific">Rotaria magnacalcarata</name>
    <dbReference type="NCBI Taxonomy" id="392030"/>
    <lineage>
        <taxon>Eukaryota</taxon>
        <taxon>Metazoa</taxon>
        <taxon>Spiralia</taxon>
        <taxon>Gnathifera</taxon>
        <taxon>Rotifera</taxon>
        <taxon>Eurotatoria</taxon>
        <taxon>Bdelloidea</taxon>
        <taxon>Philodinida</taxon>
        <taxon>Philodinidae</taxon>
        <taxon>Rotaria</taxon>
    </lineage>
</organism>